<sequence length="206" mass="22177">MSMPEVLKRRLIETAVAIAAGAAGVAAYTEAEKPSPAVLLAMEVGSYYESSSRHIGTPYIDNAGKGRPLTVCNGITGKEVVAGRYYTPEDCKRLELPRYQKSEREAKAALKHWATYNPYIQASFIDAYFNMGARTVNAGSIPALANSGALGLACQKMTEYVLGTVNGQKVRLRGLVDRRGTTAELCSEWGRDGHFSAGLITAEAKP</sequence>
<evidence type="ECO:0000256" key="2">
    <source>
        <dbReference type="ARBA" id="ARBA00022638"/>
    </source>
</evidence>
<dbReference type="InterPro" id="IPR002196">
    <property type="entry name" value="Glyco_hydro_24"/>
</dbReference>
<dbReference type="GO" id="GO:0003796">
    <property type="term" value="F:lysozyme activity"/>
    <property type="evidence" value="ECO:0007669"/>
    <property type="project" value="UniProtKB-EC"/>
</dbReference>
<evidence type="ECO:0000313" key="4">
    <source>
        <dbReference type="EMBL" id="MBB6578481.1"/>
    </source>
</evidence>
<keyword evidence="3 4" id="KW-0326">Glycosidase</keyword>
<reference evidence="4 5" key="1">
    <citation type="submission" date="2020-08" db="EMBL/GenBank/DDBJ databases">
        <title>Functional genomics of gut bacteria from endangered species of beetles.</title>
        <authorList>
            <person name="Carlos-Shanley C."/>
        </authorList>
    </citation>
    <scope>NUCLEOTIDE SEQUENCE [LARGE SCALE GENOMIC DNA]</scope>
    <source>
        <strain evidence="4 5">S00124</strain>
    </source>
</reference>
<dbReference type="RefSeq" id="WP_233464514.1">
    <property type="nucleotide sequence ID" value="NZ_JACHKZ010000015.1"/>
</dbReference>
<dbReference type="Gene3D" id="1.10.530.40">
    <property type="match status" value="1"/>
</dbReference>
<dbReference type="EC" id="3.2.1.17" evidence="3"/>
<comment type="catalytic activity">
    <reaction evidence="3">
        <text>Hydrolysis of (1-&gt;4)-beta-linkages between N-acetylmuramic acid and N-acetyl-D-glucosamine residues in a peptidoglycan and between N-acetyl-D-glucosamine residues in chitodextrins.</text>
        <dbReference type="EC" id="3.2.1.17"/>
    </reaction>
</comment>
<name>A0ABR6RH57_9BURK</name>
<organism evidence="4 5">
    <name type="scientific">Comamonas odontotermitis</name>
    <dbReference type="NCBI Taxonomy" id="379895"/>
    <lineage>
        <taxon>Bacteria</taxon>
        <taxon>Pseudomonadati</taxon>
        <taxon>Pseudomonadota</taxon>
        <taxon>Betaproteobacteria</taxon>
        <taxon>Burkholderiales</taxon>
        <taxon>Comamonadaceae</taxon>
        <taxon>Comamonas</taxon>
    </lineage>
</organism>
<dbReference type="InterPro" id="IPR023347">
    <property type="entry name" value="Lysozyme_dom_sf"/>
</dbReference>
<dbReference type="SUPFAM" id="SSF53955">
    <property type="entry name" value="Lysozyme-like"/>
    <property type="match status" value="1"/>
</dbReference>
<dbReference type="InterPro" id="IPR023346">
    <property type="entry name" value="Lysozyme-like_dom_sf"/>
</dbReference>
<evidence type="ECO:0000256" key="1">
    <source>
        <dbReference type="ARBA" id="ARBA00022529"/>
    </source>
</evidence>
<dbReference type="EMBL" id="JACHKZ010000015">
    <property type="protein sequence ID" value="MBB6578481.1"/>
    <property type="molecule type" value="Genomic_DNA"/>
</dbReference>
<proteinExistence type="inferred from homology"/>
<evidence type="ECO:0000256" key="3">
    <source>
        <dbReference type="RuleBase" id="RU003788"/>
    </source>
</evidence>
<keyword evidence="2 3" id="KW-0081">Bacteriolytic enzyme</keyword>
<dbReference type="Proteomes" id="UP000562492">
    <property type="component" value="Unassembled WGS sequence"/>
</dbReference>
<keyword evidence="3 4" id="KW-0378">Hydrolase</keyword>
<evidence type="ECO:0000313" key="5">
    <source>
        <dbReference type="Proteomes" id="UP000562492"/>
    </source>
</evidence>
<keyword evidence="5" id="KW-1185">Reference proteome</keyword>
<protein>
    <recommendedName>
        <fullName evidence="3">Lysozyme</fullName>
        <ecNumber evidence="3">3.2.1.17</ecNumber>
    </recommendedName>
</protein>
<comment type="similarity">
    <text evidence="3">Belongs to the glycosyl hydrolase 24 family.</text>
</comment>
<dbReference type="Pfam" id="PF00959">
    <property type="entry name" value="Phage_lysozyme"/>
    <property type="match status" value="1"/>
</dbReference>
<accession>A0ABR6RH57</accession>
<gene>
    <name evidence="4" type="ORF">HNP33_002563</name>
</gene>
<keyword evidence="1 3" id="KW-0929">Antimicrobial</keyword>
<comment type="caution">
    <text evidence="4">The sequence shown here is derived from an EMBL/GenBank/DDBJ whole genome shotgun (WGS) entry which is preliminary data.</text>
</comment>